<comment type="caution">
    <text evidence="2">The sequence shown here is derived from an EMBL/GenBank/DDBJ whole genome shotgun (WGS) entry which is preliminary data.</text>
</comment>
<keyword evidence="2" id="KW-0695">RNA-directed DNA polymerase</keyword>
<dbReference type="GO" id="GO:0003964">
    <property type="term" value="F:RNA-directed DNA polymerase activity"/>
    <property type="evidence" value="ECO:0007669"/>
    <property type="project" value="UniProtKB-KW"/>
</dbReference>
<keyword evidence="3" id="KW-1185">Reference proteome</keyword>
<proteinExistence type="predicted"/>
<reference evidence="2" key="1">
    <citation type="journal article" date="2022" name="Int. J. Mol. Sci.">
        <title>Draft Genome of Tanacetum Coccineum: Genomic Comparison of Closely Related Tanacetum-Family Plants.</title>
        <authorList>
            <person name="Yamashiro T."/>
            <person name="Shiraishi A."/>
            <person name="Nakayama K."/>
            <person name="Satake H."/>
        </authorList>
    </citation>
    <scope>NUCLEOTIDE SEQUENCE</scope>
</reference>
<dbReference type="SUPFAM" id="SSF53098">
    <property type="entry name" value="Ribonuclease H-like"/>
    <property type="match status" value="1"/>
</dbReference>
<dbReference type="EMBL" id="BQNB010010255">
    <property type="protein sequence ID" value="GJS74785.1"/>
    <property type="molecule type" value="Genomic_DNA"/>
</dbReference>
<evidence type="ECO:0000259" key="1">
    <source>
        <dbReference type="PROSITE" id="PS50994"/>
    </source>
</evidence>
<dbReference type="InterPro" id="IPR036397">
    <property type="entry name" value="RNaseH_sf"/>
</dbReference>
<sequence length="387" mass="45870">MRQRCWIELFSDYDCEIRYHPGKANVVADALSRKERVKPKRVRAMNMTLQSSIKDKILAAQKEAVDESARLQKGLDEMIKQRSNGTLYYLDRRWVPLKGDVRTLIIDEAHKLKYFVHLGADKMYYDLRDGYWWPGMKKDITEYVIVDRLTKSAPFLPMREDYKMDRLARLYLNEIVDRHGVSISIISDRDSHFTSRFWQSMQKALGTHLDMSTVYHPQTDGQSKRTIQTLKDMLRACVLDFKGSWDVHLLLVEFSYNNSYHSSVRCAPFEALYGRKCCSPIMWVEKSYAGKRRKPLEFSVGDYVLLKVWPWKGAVYFQKKWKLAPRFVRPLEIIKKVVPLDEIRVDDKLNFVEELVEILEREFKKLKRFRIAIVRVRWNSNRGSEFM</sequence>
<keyword evidence="2" id="KW-0548">Nucleotidyltransferase</keyword>
<dbReference type="PANTHER" id="PTHR37984">
    <property type="entry name" value="PROTEIN CBG26694"/>
    <property type="match status" value="1"/>
</dbReference>
<dbReference type="Proteomes" id="UP001151760">
    <property type="component" value="Unassembled WGS sequence"/>
</dbReference>
<dbReference type="Gene3D" id="3.30.420.10">
    <property type="entry name" value="Ribonuclease H-like superfamily/Ribonuclease H"/>
    <property type="match status" value="1"/>
</dbReference>
<evidence type="ECO:0000313" key="2">
    <source>
        <dbReference type="EMBL" id="GJS74785.1"/>
    </source>
</evidence>
<protein>
    <submittedName>
        <fullName evidence="2">Reverse transcriptase domain-containing protein</fullName>
    </submittedName>
</protein>
<dbReference type="PROSITE" id="PS50994">
    <property type="entry name" value="INTEGRASE"/>
    <property type="match status" value="1"/>
</dbReference>
<dbReference type="InterPro" id="IPR041588">
    <property type="entry name" value="Integrase_H2C2"/>
</dbReference>
<dbReference type="InterPro" id="IPR050951">
    <property type="entry name" value="Retrovirus_Pol_polyprotein"/>
</dbReference>
<dbReference type="InterPro" id="IPR012337">
    <property type="entry name" value="RNaseH-like_sf"/>
</dbReference>
<reference evidence="2" key="2">
    <citation type="submission" date="2022-01" db="EMBL/GenBank/DDBJ databases">
        <authorList>
            <person name="Yamashiro T."/>
            <person name="Shiraishi A."/>
            <person name="Satake H."/>
            <person name="Nakayama K."/>
        </authorList>
    </citation>
    <scope>NUCLEOTIDE SEQUENCE</scope>
</reference>
<dbReference type="InterPro" id="IPR001584">
    <property type="entry name" value="Integrase_cat-core"/>
</dbReference>
<dbReference type="Pfam" id="PF17921">
    <property type="entry name" value="Integrase_H2C2"/>
    <property type="match status" value="1"/>
</dbReference>
<dbReference type="PANTHER" id="PTHR37984:SF5">
    <property type="entry name" value="PROTEIN NYNRIN-LIKE"/>
    <property type="match status" value="1"/>
</dbReference>
<organism evidence="2 3">
    <name type="scientific">Tanacetum coccineum</name>
    <dbReference type="NCBI Taxonomy" id="301880"/>
    <lineage>
        <taxon>Eukaryota</taxon>
        <taxon>Viridiplantae</taxon>
        <taxon>Streptophyta</taxon>
        <taxon>Embryophyta</taxon>
        <taxon>Tracheophyta</taxon>
        <taxon>Spermatophyta</taxon>
        <taxon>Magnoliopsida</taxon>
        <taxon>eudicotyledons</taxon>
        <taxon>Gunneridae</taxon>
        <taxon>Pentapetalae</taxon>
        <taxon>asterids</taxon>
        <taxon>campanulids</taxon>
        <taxon>Asterales</taxon>
        <taxon>Asteraceae</taxon>
        <taxon>Asteroideae</taxon>
        <taxon>Anthemideae</taxon>
        <taxon>Anthemidinae</taxon>
        <taxon>Tanacetum</taxon>
    </lineage>
</organism>
<accession>A0ABQ4YCV3</accession>
<evidence type="ECO:0000313" key="3">
    <source>
        <dbReference type="Proteomes" id="UP001151760"/>
    </source>
</evidence>
<feature type="domain" description="Integrase catalytic" evidence="1">
    <location>
        <begin position="92"/>
        <end position="276"/>
    </location>
</feature>
<name>A0ABQ4YCV3_9ASTR</name>
<keyword evidence="2" id="KW-0808">Transferase</keyword>
<gene>
    <name evidence="2" type="ORF">Tco_0707626</name>
</gene>